<evidence type="ECO:0000313" key="3">
    <source>
        <dbReference type="EMBL" id="MCT8986569.1"/>
    </source>
</evidence>
<reference evidence="3" key="1">
    <citation type="submission" date="2022-09" db="EMBL/GenBank/DDBJ databases">
        <title>Shewanella sp. KJ10-1 sp.nov, isolated from marine algae.</title>
        <authorList>
            <person name="Butt M."/>
            <person name="Lee J.K."/>
            <person name="Kim J.M."/>
            <person name="Choi D.G."/>
        </authorList>
    </citation>
    <scope>NUCLEOTIDE SEQUENCE</scope>
    <source>
        <strain evidence="3">KJ10-1</strain>
    </source>
</reference>
<dbReference type="EMBL" id="JAODOQ010000001">
    <property type="protein sequence ID" value="MCT8986569.1"/>
    <property type="molecule type" value="Genomic_DNA"/>
</dbReference>
<name>A0ABT2P3R3_9GAMM</name>
<dbReference type="InterPro" id="IPR002347">
    <property type="entry name" value="SDR_fam"/>
</dbReference>
<evidence type="ECO:0000313" key="4">
    <source>
        <dbReference type="Proteomes" id="UP001431192"/>
    </source>
</evidence>
<protein>
    <submittedName>
        <fullName evidence="3">SDR family NAD(P)-dependent oxidoreductase</fullName>
    </submittedName>
</protein>
<dbReference type="Pfam" id="PF00106">
    <property type="entry name" value="adh_short"/>
    <property type="match status" value="1"/>
</dbReference>
<dbReference type="PANTHER" id="PTHR43477:SF1">
    <property type="entry name" value="DIHYDROANTICAPSIN 7-DEHYDROGENASE"/>
    <property type="match status" value="1"/>
</dbReference>
<sequence>MDVSGKKAIVFGGRSGIGLATSKLLASMGTNVIAVSRDPSKAGELPVGVSLAKCDVLDCQALALLFELHAPFDILISAATGGSRAIE</sequence>
<gene>
    <name evidence="3" type="ORF">N4T56_08830</name>
</gene>
<dbReference type="RefSeq" id="WP_261732959.1">
    <property type="nucleotide sequence ID" value="NZ_JAODOQ010000001.1"/>
</dbReference>
<dbReference type="SUPFAM" id="SSF51735">
    <property type="entry name" value="NAD(P)-binding Rossmann-fold domains"/>
    <property type="match status" value="1"/>
</dbReference>
<comment type="caution">
    <text evidence="3">The sequence shown here is derived from an EMBL/GenBank/DDBJ whole genome shotgun (WGS) entry which is preliminary data.</text>
</comment>
<proteinExistence type="inferred from homology"/>
<evidence type="ECO:0000256" key="1">
    <source>
        <dbReference type="ARBA" id="ARBA00006484"/>
    </source>
</evidence>
<keyword evidence="2" id="KW-0560">Oxidoreductase</keyword>
<organism evidence="3 4">
    <name type="scientific">Shewanella phaeophyticola</name>
    <dbReference type="NCBI Taxonomy" id="2978345"/>
    <lineage>
        <taxon>Bacteria</taxon>
        <taxon>Pseudomonadati</taxon>
        <taxon>Pseudomonadota</taxon>
        <taxon>Gammaproteobacteria</taxon>
        <taxon>Alteromonadales</taxon>
        <taxon>Shewanellaceae</taxon>
        <taxon>Shewanella</taxon>
    </lineage>
</organism>
<dbReference type="PANTHER" id="PTHR43477">
    <property type="entry name" value="DIHYDROANTICAPSIN 7-DEHYDROGENASE"/>
    <property type="match status" value="1"/>
</dbReference>
<dbReference type="InterPro" id="IPR036291">
    <property type="entry name" value="NAD(P)-bd_dom_sf"/>
</dbReference>
<dbReference type="Proteomes" id="UP001431192">
    <property type="component" value="Unassembled WGS sequence"/>
</dbReference>
<comment type="similarity">
    <text evidence="1">Belongs to the short-chain dehydrogenases/reductases (SDR) family.</text>
</comment>
<accession>A0ABT2P3R3</accession>
<keyword evidence="4" id="KW-1185">Reference proteome</keyword>
<dbReference type="Gene3D" id="3.40.50.720">
    <property type="entry name" value="NAD(P)-binding Rossmann-like Domain"/>
    <property type="match status" value="1"/>
</dbReference>
<evidence type="ECO:0000256" key="2">
    <source>
        <dbReference type="ARBA" id="ARBA00023002"/>
    </source>
</evidence>
<dbReference type="InterPro" id="IPR051122">
    <property type="entry name" value="SDR_DHRS6-like"/>
</dbReference>